<evidence type="ECO:0000256" key="2">
    <source>
        <dbReference type="ARBA" id="ARBA00022695"/>
    </source>
</evidence>
<comment type="subcellular location">
    <subcellularLocation>
        <location evidence="4">Cytoplasm</location>
    </subcellularLocation>
</comment>
<keyword evidence="4" id="KW-0963">Cytoplasm</keyword>
<protein>
    <recommendedName>
        <fullName evidence="4">3-deoxy-manno-octulosonate cytidylyltransferase</fullName>
        <ecNumber evidence="4">2.7.7.38</ecNumber>
    </recommendedName>
    <alternativeName>
        <fullName evidence="4">CMP-2-keto-3-deoxyoctulosonic acid synthase</fullName>
        <shortName evidence="4">CKS</shortName>
        <shortName evidence="4">CMP-KDO synthase</shortName>
    </alternativeName>
</protein>
<comment type="pathway">
    <text evidence="4">Nucleotide-sugar biosynthesis; CMP-3-deoxy-D-manno-octulosonate biosynthesis; CMP-3-deoxy-D-manno-octulosonate from 3-deoxy-D-manno-octulosonate and CTP: step 1/1.</text>
</comment>
<dbReference type="EMBL" id="JACETL010000061">
    <property type="protein sequence ID" value="MBA4692946.1"/>
    <property type="molecule type" value="Genomic_DNA"/>
</dbReference>
<dbReference type="HAMAP" id="MF_00057">
    <property type="entry name" value="KdsB"/>
    <property type="match status" value="1"/>
</dbReference>
<dbReference type="PANTHER" id="PTHR42866:SF2">
    <property type="entry name" value="3-DEOXY-MANNO-OCTULOSONATE CYTIDYLYLTRANSFERASE, MITOCHONDRIAL"/>
    <property type="match status" value="1"/>
</dbReference>
<name>A0A838XYH2_9GAMM</name>
<dbReference type="UniPathway" id="UPA00358">
    <property type="reaction ID" value="UER00476"/>
</dbReference>
<accession>A0A838XYH2</accession>
<comment type="similarity">
    <text evidence="4">Belongs to the KdsB family.</text>
</comment>
<dbReference type="Proteomes" id="UP000551848">
    <property type="component" value="Unassembled WGS sequence"/>
</dbReference>
<keyword evidence="2 4" id="KW-0548">Nucleotidyltransferase</keyword>
<evidence type="ECO:0000256" key="1">
    <source>
        <dbReference type="ARBA" id="ARBA00022679"/>
    </source>
</evidence>
<reference evidence="5 6" key="1">
    <citation type="submission" date="2020-06" db="EMBL/GenBank/DDBJ databases">
        <title>Dysbiosis in marine aquaculture revealed through microbiome analysis: reverse ecology for environmental sustainability.</title>
        <authorList>
            <person name="Haro-Moreno J.M."/>
            <person name="Coutinho F.H."/>
            <person name="Zaragoza-Solas A."/>
            <person name="Picazo A."/>
            <person name="Almagro-Moreno S."/>
            <person name="Lopez-Perez M."/>
        </authorList>
    </citation>
    <scope>NUCLEOTIDE SEQUENCE [LARGE SCALE GENOMIC DNA]</scope>
    <source>
        <strain evidence="5">MCMED-G41</strain>
    </source>
</reference>
<dbReference type="GO" id="GO:0033468">
    <property type="term" value="P:CMP-keto-3-deoxy-D-manno-octulosonic acid biosynthetic process"/>
    <property type="evidence" value="ECO:0007669"/>
    <property type="project" value="UniProtKB-UniRule"/>
</dbReference>
<evidence type="ECO:0000313" key="6">
    <source>
        <dbReference type="Proteomes" id="UP000551848"/>
    </source>
</evidence>
<comment type="caution">
    <text evidence="5">The sequence shown here is derived from an EMBL/GenBank/DDBJ whole genome shotgun (WGS) entry which is preliminary data.</text>
</comment>
<proteinExistence type="inferred from homology"/>
<evidence type="ECO:0000256" key="4">
    <source>
        <dbReference type="HAMAP-Rule" id="MF_00057"/>
    </source>
</evidence>
<dbReference type="GO" id="GO:0008690">
    <property type="term" value="F:3-deoxy-manno-octulosonate cytidylyltransferase activity"/>
    <property type="evidence" value="ECO:0007669"/>
    <property type="project" value="UniProtKB-UniRule"/>
</dbReference>
<dbReference type="NCBIfam" id="NF003952">
    <property type="entry name" value="PRK05450.1-5"/>
    <property type="match status" value="1"/>
</dbReference>
<organism evidence="5 6">
    <name type="scientific">SAR86 cluster bacterium</name>
    <dbReference type="NCBI Taxonomy" id="2030880"/>
    <lineage>
        <taxon>Bacteria</taxon>
        <taxon>Pseudomonadati</taxon>
        <taxon>Pseudomonadota</taxon>
        <taxon>Gammaproteobacteria</taxon>
        <taxon>SAR86 cluster</taxon>
    </lineage>
</organism>
<dbReference type="SUPFAM" id="SSF53448">
    <property type="entry name" value="Nucleotide-diphospho-sugar transferases"/>
    <property type="match status" value="1"/>
</dbReference>
<keyword evidence="1 4" id="KW-0808">Transferase</keyword>
<dbReference type="GO" id="GO:0005829">
    <property type="term" value="C:cytosol"/>
    <property type="evidence" value="ECO:0007669"/>
    <property type="project" value="TreeGrafter"/>
</dbReference>
<evidence type="ECO:0000256" key="3">
    <source>
        <dbReference type="ARBA" id="ARBA00022985"/>
    </source>
</evidence>
<dbReference type="Gene3D" id="3.90.550.10">
    <property type="entry name" value="Spore Coat Polysaccharide Biosynthesis Protein SpsA, Chain A"/>
    <property type="match status" value="1"/>
</dbReference>
<dbReference type="NCBIfam" id="TIGR00466">
    <property type="entry name" value="kdsB"/>
    <property type="match status" value="1"/>
</dbReference>
<dbReference type="InterPro" id="IPR004528">
    <property type="entry name" value="KdsB"/>
</dbReference>
<gene>
    <name evidence="4 5" type="primary">kdsB</name>
    <name evidence="5" type="ORF">H2072_04285</name>
</gene>
<dbReference type="PANTHER" id="PTHR42866">
    <property type="entry name" value="3-DEOXY-MANNO-OCTULOSONATE CYTIDYLYLTRANSFERASE"/>
    <property type="match status" value="1"/>
</dbReference>
<comment type="function">
    <text evidence="4">Activates KDO (a required 8-carbon sugar) for incorporation into bacterial lipopolysaccharide in Gram-negative bacteria.</text>
</comment>
<dbReference type="InterPro" id="IPR029044">
    <property type="entry name" value="Nucleotide-diphossugar_trans"/>
</dbReference>
<evidence type="ECO:0000313" key="5">
    <source>
        <dbReference type="EMBL" id="MBA4692946.1"/>
    </source>
</evidence>
<dbReference type="EC" id="2.7.7.38" evidence="4"/>
<dbReference type="AlphaFoldDB" id="A0A838XYH2"/>
<dbReference type="Pfam" id="PF02348">
    <property type="entry name" value="CTP_transf_3"/>
    <property type="match status" value="1"/>
</dbReference>
<comment type="catalytic activity">
    <reaction evidence="4">
        <text>3-deoxy-alpha-D-manno-oct-2-ulosonate + CTP = CMP-3-deoxy-beta-D-manno-octulosonate + diphosphate</text>
        <dbReference type="Rhea" id="RHEA:23448"/>
        <dbReference type="ChEBI" id="CHEBI:33019"/>
        <dbReference type="ChEBI" id="CHEBI:37563"/>
        <dbReference type="ChEBI" id="CHEBI:85986"/>
        <dbReference type="ChEBI" id="CHEBI:85987"/>
        <dbReference type="EC" id="2.7.7.38"/>
    </reaction>
</comment>
<keyword evidence="3 4" id="KW-0448">Lipopolysaccharide biosynthesis</keyword>
<dbReference type="GO" id="GO:0009103">
    <property type="term" value="P:lipopolysaccharide biosynthetic process"/>
    <property type="evidence" value="ECO:0007669"/>
    <property type="project" value="UniProtKB-UniRule"/>
</dbReference>
<dbReference type="CDD" id="cd02517">
    <property type="entry name" value="CMP-KDO-Synthetase"/>
    <property type="match status" value="1"/>
</dbReference>
<sequence length="246" mass="27656">MTNRFVIIVPARAASTRLPNKPMISINGRSLISRIIDLAHSSNAINTYIATDNIEIKNHVESLGANVVMTSEEHASGTDRIAEAAKKIDLPMNTPILNLQGDEPFMPLQIINKLPMLVSKDAPISTACIGFNEKMDIKNPNEVKVVRSKSKKAIYFSRSVIPNSFSFDYKNYLKHLGIYAYTNQTLQELSKLDQTTNEKTERLEQLRFLDNGFNIFVEDFDYDTPIGIDTPEDLEAAITFAKKNDK</sequence>
<dbReference type="InterPro" id="IPR003329">
    <property type="entry name" value="Cytidylyl_trans"/>
</dbReference>